<keyword evidence="2" id="KW-1185">Reference proteome</keyword>
<evidence type="ECO:0000313" key="1">
    <source>
        <dbReference type="EMBL" id="KAK9006449.1"/>
    </source>
</evidence>
<sequence length="207" mass="24790">MRRSHLNFALIRDFLQNREDPGHHGKNVWVDVLKNFRTDDIIWRVHRLSQKGILYMCGNFRGSRCTGFGGDYILWPSYVSKAVWHQTVFRVTTELIKSSFEFWKSKYKKIVGIAHDWKKTERFTFSLIEPYVTPSFVIWIRNRVVEKMPNQEQGITSTMKDKLRKPQSELELLQELMKKEMTQWDHERSSFNNLVYLERLKVDEKDG</sequence>
<reference evidence="1 2" key="1">
    <citation type="journal article" date="2024" name="G3 (Bethesda)">
        <title>Genome assembly of Hibiscus sabdariffa L. provides insights into metabolisms of medicinal natural products.</title>
        <authorList>
            <person name="Kim T."/>
        </authorList>
    </citation>
    <scope>NUCLEOTIDE SEQUENCE [LARGE SCALE GENOMIC DNA]</scope>
    <source>
        <strain evidence="1">TK-2024</strain>
        <tissue evidence="1">Old leaves</tissue>
    </source>
</reference>
<dbReference type="Proteomes" id="UP001396334">
    <property type="component" value="Unassembled WGS sequence"/>
</dbReference>
<organism evidence="1 2">
    <name type="scientific">Hibiscus sabdariffa</name>
    <name type="common">roselle</name>
    <dbReference type="NCBI Taxonomy" id="183260"/>
    <lineage>
        <taxon>Eukaryota</taxon>
        <taxon>Viridiplantae</taxon>
        <taxon>Streptophyta</taxon>
        <taxon>Embryophyta</taxon>
        <taxon>Tracheophyta</taxon>
        <taxon>Spermatophyta</taxon>
        <taxon>Magnoliopsida</taxon>
        <taxon>eudicotyledons</taxon>
        <taxon>Gunneridae</taxon>
        <taxon>Pentapetalae</taxon>
        <taxon>rosids</taxon>
        <taxon>malvids</taxon>
        <taxon>Malvales</taxon>
        <taxon>Malvaceae</taxon>
        <taxon>Malvoideae</taxon>
        <taxon>Hibiscus</taxon>
    </lineage>
</organism>
<name>A0ABR2R0G1_9ROSI</name>
<evidence type="ECO:0000313" key="2">
    <source>
        <dbReference type="Proteomes" id="UP001396334"/>
    </source>
</evidence>
<proteinExistence type="predicted"/>
<dbReference type="EMBL" id="JBBPBN010000029">
    <property type="protein sequence ID" value="KAK9006449.1"/>
    <property type="molecule type" value="Genomic_DNA"/>
</dbReference>
<protein>
    <submittedName>
        <fullName evidence="1">Uncharacterized protein</fullName>
    </submittedName>
</protein>
<accession>A0ABR2R0G1</accession>
<dbReference type="PANTHER" id="PTHR48200:SF1">
    <property type="entry name" value="AMINOTRANSFERASE-LIKE PLANT MOBILE DOMAIN-CONTAINING PROTEIN"/>
    <property type="match status" value="1"/>
</dbReference>
<gene>
    <name evidence="1" type="ORF">V6N11_035487</name>
</gene>
<comment type="caution">
    <text evidence="1">The sequence shown here is derived from an EMBL/GenBank/DDBJ whole genome shotgun (WGS) entry which is preliminary data.</text>
</comment>
<dbReference type="PANTHER" id="PTHR48200">
    <property type="entry name" value="PROTEIN, PUTATIVE-RELATED"/>
    <property type="match status" value="1"/>
</dbReference>